<comment type="caution">
    <text evidence="2">The sequence shown here is derived from an EMBL/GenBank/DDBJ whole genome shotgun (WGS) entry which is preliminary data.</text>
</comment>
<sequence length="343" mass="37214">MAVQGTNTWLLEHMVTSQEQTSLQVTFACGHEFPIFQVAVQAGMQQTINDRLHRYGVRCHTCQYFALVDEVKEEHYVDVLKKVGNDPTAAPTNFDLLQMYYDMAQTFAQRVNEEQSTDVMNQCLDEFCRRIIDRLSPHQRKAGLDALLTLQMEHEETGQSGGHVNIVRRLTKAITNVDAMDLDSNGTPPPQPGGSKQPPGPDDDLSSSVRKDLERRPAILGPNPPGSSPSSKTDTPVRQDPSSDPPEGPPSSPSAQAAERRKANAEQTAGEVSSSTKLEPQGGHVDDEMSVFGSSPPHLPGEEPATLQKPLSAIPKHMQSSLKKTPSPKGSGSGGSSDSDEVL</sequence>
<name>A0ABR1VTP2_9PEZI</name>
<feature type="region of interest" description="Disordered" evidence="1">
    <location>
        <begin position="178"/>
        <end position="343"/>
    </location>
</feature>
<gene>
    <name evidence="2" type="ORF">PG994_004600</name>
</gene>
<evidence type="ECO:0000313" key="3">
    <source>
        <dbReference type="Proteomes" id="UP001480595"/>
    </source>
</evidence>
<feature type="compositionally biased region" description="Pro residues" evidence="1">
    <location>
        <begin position="243"/>
        <end position="252"/>
    </location>
</feature>
<accession>A0ABR1VTP2</accession>
<dbReference type="RefSeq" id="XP_066718176.1">
    <property type="nucleotide sequence ID" value="XM_066856009.1"/>
</dbReference>
<protein>
    <submittedName>
        <fullName evidence="2">Uncharacterized protein</fullName>
    </submittedName>
</protein>
<keyword evidence="3" id="KW-1185">Reference proteome</keyword>
<feature type="compositionally biased region" description="Polar residues" evidence="1">
    <location>
        <begin position="265"/>
        <end position="278"/>
    </location>
</feature>
<organism evidence="2 3">
    <name type="scientific">Apiospora phragmitis</name>
    <dbReference type="NCBI Taxonomy" id="2905665"/>
    <lineage>
        <taxon>Eukaryota</taxon>
        <taxon>Fungi</taxon>
        <taxon>Dikarya</taxon>
        <taxon>Ascomycota</taxon>
        <taxon>Pezizomycotina</taxon>
        <taxon>Sordariomycetes</taxon>
        <taxon>Xylariomycetidae</taxon>
        <taxon>Amphisphaeriales</taxon>
        <taxon>Apiosporaceae</taxon>
        <taxon>Apiospora</taxon>
    </lineage>
</organism>
<reference evidence="2 3" key="1">
    <citation type="submission" date="2023-01" db="EMBL/GenBank/DDBJ databases">
        <title>Analysis of 21 Apiospora genomes using comparative genomics revels a genus with tremendous synthesis potential of carbohydrate active enzymes and secondary metabolites.</title>
        <authorList>
            <person name="Sorensen T."/>
        </authorList>
    </citation>
    <scope>NUCLEOTIDE SEQUENCE [LARGE SCALE GENOMIC DNA]</scope>
    <source>
        <strain evidence="2 3">CBS 135458</strain>
    </source>
</reference>
<proteinExistence type="predicted"/>
<feature type="compositionally biased region" description="Low complexity" evidence="1">
    <location>
        <begin position="320"/>
        <end position="330"/>
    </location>
</feature>
<dbReference type="GeneID" id="92089072"/>
<evidence type="ECO:0000256" key="1">
    <source>
        <dbReference type="SAM" id="MobiDB-lite"/>
    </source>
</evidence>
<evidence type="ECO:0000313" key="2">
    <source>
        <dbReference type="EMBL" id="KAK8073701.1"/>
    </source>
</evidence>
<dbReference type="EMBL" id="JAQQWL010000005">
    <property type="protein sequence ID" value="KAK8073701.1"/>
    <property type="molecule type" value="Genomic_DNA"/>
</dbReference>
<dbReference type="Proteomes" id="UP001480595">
    <property type="component" value="Unassembled WGS sequence"/>
</dbReference>